<evidence type="ECO:0000256" key="3">
    <source>
        <dbReference type="ARBA" id="ARBA00022664"/>
    </source>
</evidence>
<keyword evidence="5" id="KW-0508">mRNA splicing</keyword>
<evidence type="ECO:0000313" key="9">
    <source>
        <dbReference type="Proteomes" id="UP000070544"/>
    </source>
</evidence>
<gene>
    <name evidence="8" type="ORF">M427DRAFT_54744</name>
</gene>
<dbReference type="PANTHER" id="PTHR13296">
    <property type="entry name" value="BCAS2 PROTEIN"/>
    <property type="match status" value="1"/>
</dbReference>
<feature type="coiled-coil region" evidence="7">
    <location>
        <begin position="132"/>
        <end position="159"/>
    </location>
</feature>
<dbReference type="Pfam" id="PF05700">
    <property type="entry name" value="BCAS2"/>
    <property type="match status" value="1"/>
</dbReference>
<dbReference type="PANTHER" id="PTHR13296:SF0">
    <property type="entry name" value="PRE-MRNA-SPLICING FACTOR SPF27"/>
    <property type="match status" value="1"/>
</dbReference>
<sequence>MASEGGNVILDSLPYIDKEYEDECVRAEVDALIEEELQRRPARDAPNLPPEILLFESNPILAAELDRVERGQKLNAIDTSRYRLPKPPQDDDLEGWKKAVDNARAQLEHQYSRLINLELLNKFGPNAWKIHNFQLEATNASLQAKIDDYSRKIMELNKLRKLDQTREGQILRQLQAKWNEHVATHIQLETAYLGMELEVKLLEQQYGVVSEHS</sequence>
<dbReference type="Proteomes" id="UP000070544">
    <property type="component" value="Unassembled WGS sequence"/>
</dbReference>
<evidence type="ECO:0000313" key="8">
    <source>
        <dbReference type="EMBL" id="KXS17090.1"/>
    </source>
</evidence>
<dbReference type="STRING" id="1344416.A0A139AJX9"/>
<dbReference type="GO" id="GO:0008380">
    <property type="term" value="P:RNA splicing"/>
    <property type="evidence" value="ECO:0007669"/>
    <property type="project" value="UniProtKB-KW"/>
</dbReference>
<evidence type="ECO:0000256" key="6">
    <source>
        <dbReference type="ARBA" id="ARBA00023242"/>
    </source>
</evidence>
<keyword evidence="9" id="KW-1185">Reference proteome</keyword>
<dbReference type="EMBL" id="KQ965748">
    <property type="protein sequence ID" value="KXS17090.1"/>
    <property type="molecule type" value="Genomic_DNA"/>
</dbReference>
<evidence type="ECO:0000256" key="4">
    <source>
        <dbReference type="ARBA" id="ARBA00022728"/>
    </source>
</evidence>
<reference evidence="8 9" key="1">
    <citation type="journal article" date="2015" name="Genome Biol. Evol.">
        <title>Phylogenomic analyses indicate that early fungi evolved digesting cell walls of algal ancestors of land plants.</title>
        <authorList>
            <person name="Chang Y."/>
            <person name="Wang S."/>
            <person name="Sekimoto S."/>
            <person name="Aerts A.L."/>
            <person name="Choi C."/>
            <person name="Clum A."/>
            <person name="LaButti K.M."/>
            <person name="Lindquist E.A."/>
            <person name="Yee Ngan C."/>
            <person name="Ohm R.A."/>
            <person name="Salamov A.A."/>
            <person name="Grigoriev I.V."/>
            <person name="Spatafora J.W."/>
            <person name="Berbee M.L."/>
        </authorList>
    </citation>
    <scope>NUCLEOTIDE SEQUENCE [LARGE SCALE GENOMIC DNA]</scope>
    <source>
        <strain evidence="8 9">JEL478</strain>
    </source>
</reference>
<dbReference type="InterPro" id="IPR008409">
    <property type="entry name" value="SPF27"/>
</dbReference>
<dbReference type="GO" id="GO:0006397">
    <property type="term" value="P:mRNA processing"/>
    <property type="evidence" value="ECO:0007669"/>
    <property type="project" value="UniProtKB-KW"/>
</dbReference>
<evidence type="ECO:0000256" key="7">
    <source>
        <dbReference type="SAM" id="Coils"/>
    </source>
</evidence>
<comment type="subcellular location">
    <subcellularLocation>
        <location evidence="1">Nucleus</location>
    </subcellularLocation>
</comment>
<protein>
    <submittedName>
        <fullName evidence="8">Breast carcinoma amplified sequence 2</fullName>
    </submittedName>
</protein>
<evidence type="ECO:0000256" key="2">
    <source>
        <dbReference type="ARBA" id="ARBA00010788"/>
    </source>
</evidence>
<comment type="similarity">
    <text evidence="2">Belongs to the SPF27 family.</text>
</comment>
<dbReference type="OrthoDB" id="205794at2759"/>
<dbReference type="GO" id="GO:0071013">
    <property type="term" value="C:catalytic step 2 spliceosome"/>
    <property type="evidence" value="ECO:0007669"/>
    <property type="project" value="TreeGrafter"/>
</dbReference>
<dbReference type="AlphaFoldDB" id="A0A139AJX9"/>
<evidence type="ECO:0000256" key="5">
    <source>
        <dbReference type="ARBA" id="ARBA00023187"/>
    </source>
</evidence>
<keyword evidence="3" id="KW-0507">mRNA processing</keyword>
<accession>A0A139AJX9</accession>
<keyword evidence="4" id="KW-0747">Spliceosome</keyword>
<keyword evidence="6" id="KW-0539">Nucleus</keyword>
<evidence type="ECO:0000256" key="1">
    <source>
        <dbReference type="ARBA" id="ARBA00004123"/>
    </source>
</evidence>
<dbReference type="GO" id="GO:0071011">
    <property type="term" value="C:precatalytic spliceosome"/>
    <property type="evidence" value="ECO:0007669"/>
    <property type="project" value="TreeGrafter"/>
</dbReference>
<proteinExistence type="inferred from homology"/>
<name>A0A139AJX9_GONPJ</name>
<organism evidence="8 9">
    <name type="scientific">Gonapodya prolifera (strain JEL478)</name>
    <name type="common">Monoblepharis prolifera</name>
    <dbReference type="NCBI Taxonomy" id="1344416"/>
    <lineage>
        <taxon>Eukaryota</taxon>
        <taxon>Fungi</taxon>
        <taxon>Fungi incertae sedis</taxon>
        <taxon>Chytridiomycota</taxon>
        <taxon>Chytridiomycota incertae sedis</taxon>
        <taxon>Monoblepharidomycetes</taxon>
        <taxon>Monoblepharidales</taxon>
        <taxon>Gonapodyaceae</taxon>
        <taxon>Gonapodya</taxon>
    </lineage>
</organism>
<keyword evidence="7" id="KW-0175">Coiled coil</keyword>
<dbReference type="GO" id="GO:0000974">
    <property type="term" value="C:Prp19 complex"/>
    <property type="evidence" value="ECO:0007669"/>
    <property type="project" value="TreeGrafter"/>
</dbReference>
<dbReference type="OMA" id="SAWQESI"/>